<feature type="coiled-coil region" evidence="1">
    <location>
        <begin position="650"/>
        <end position="706"/>
    </location>
</feature>
<feature type="coiled-coil region" evidence="1">
    <location>
        <begin position="235"/>
        <end position="291"/>
    </location>
</feature>
<comment type="caution">
    <text evidence="2">The sequence shown here is derived from an EMBL/GenBank/DDBJ whole genome shotgun (WGS) entry which is preliminary data.</text>
</comment>
<dbReference type="EMBL" id="JAOXHJ010000003">
    <property type="protein sequence ID" value="MCV3754050.1"/>
    <property type="molecule type" value="Genomic_DNA"/>
</dbReference>
<reference evidence="2 3" key="1">
    <citation type="journal article" date="2020" name="Int. J. Syst. Evol. Microbiol.">
        <title>Ureaplasma miroungigenitalium sp. nov. isolated from northern elephant seals (Mirounga angustirostris) and Ureaplasma zalophigenitalium sp. nov. isolated from California sea lions (Zalophus californianus).</title>
        <authorList>
            <person name="Volokhov D.V."/>
            <person name="Gulland F.M."/>
            <person name="Gao Y."/>
            <person name="Chizhikov V.E."/>
        </authorList>
    </citation>
    <scope>NUCLEOTIDE SEQUENCE [LARGE SCALE GENOMIC DNA]</scope>
    <source>
        <strain evidence="2 3">CSL7644-GEN</strain>
    </source>
</reference>
<name>A0ABT3BP73_9BACT</name>
<dbReference type="RefSeq" id="WP_263817854.1">
    <property type="nucleotide sequence ID" value="NZ_JAOXHJ010000003.1"/>
</dbReference>
<dbReference type="Proteomes" id="UP001207252">
    <property type="component" value="Unassembled WGS sequence"/>
</dbReference>
<evidence type="ECO:0000313" key="2">
    <source>
        <dbReference type="EMBL" id="MCV3754050.1"/>
    </source>
</evidence>
<feature type="coiled-coil region" evidence="1">
    <location>
        <begin position="102"/>
        <end position="140"/>
    </location>
</feature>
<feature type="coiled-coil region" evidence="1">
    <location>
        <begin position="22"/>
        <end position="53"/>
    </location>
</feature>
<evidence type="ECO:0000256" key="1">
    <source>
        <dbReference type="SAM" id="Coils"/>
    </source>
</evidence>
<gene>
    <name evidence="2" type="ORF">OF365_01555</name>
</gene>
<feature type="coiled-coil region" evidence="1">
    <location>
        <begin position="323"/>
        <end position="360"/>
    </location>
</feature>
<organism evidence="2 3">
    <name type="scientific">Ureaplasma zalophigenitalium</name>
    <dbReference type="NCBI Taxonomy" id="907723"/>
    <lineage>
        <taxon>Bacteria</taxon>
        <taxon>Bacillati</taxon>
        <taxon>Mycoplasmatota</taxon>
        <taxon>Mycoplasmoidales</taxon>
        <taxon>Mycoplasmoidaceae</taxon>
        <taxon>Ureaplasma</taxon>
    </lineage>
</organism>
<keyword evidence="1" id="KW-0175">Coiled coil</keyword>
<protein>
    <recommendedName>
        <fullName evidence="4">ECM-binding protein homolog</fullName>
    </recommendedName>
</protein>
<evidence type="ECO:0008006" key="4">
    <source>
        <dbReference type="Google" id="ProtNLM"/>
    </source>
</evidence>
<feature type="non-terminal residue" evidence="2">
    <location>
        <position position="1"/>
    </location>
</feature>
<evidence type="ECO:0000313" key="3">
    <source>
        <dbReference type="Proteomes" id="UP001207252"/>
    </source>
</evidence>
<feature type="coiled-coil region" evidence="1">
    <location>
        <begin position="473"/>
        <end position="536"/>
    </location>
</feature>
<accession>A0ABT3BP73</accession>
<keyword evidence="3" id="KW-1185">Reference proteome</keyword>
<sequence>KSQLQKAQEAKNNIDNQKPEQLKKVIQELANALTDANNQLNEYTKNISSEKQQINDGIKQAELIKQQLANNSDSTDLKTKIDAAINATKTILDNPKSSVDELKNANQTLKTANIANSAAKKALEQTKETALDELKKEITAADTALIDPANKNKNTTALSESLRKALEVLVKADTTPASDVDNQTKELKNAIASFKSQSPNSSNNNEKEVLSTQLDKLIADTTTAQNKNDTVGLDTQELKLQLQKAQEAKNNIVNQKPEQLKKVIQELANALTDANNQLNEYTKNISSEKQQINDGIKQAELIKQQLANNSDSTDLKTKIDADITAAQNVLEKTNSTLDELKNAKETLTAANTANASAKTDLENVKRAAIAALQAKITAVQLSIQKPENKNKDITTLTQSMIEGLNTLVDKDTSPVEAVNAMTDKLQAAIQTFEAQEVVDPTAKYKELLGEKINKLISDADAVAATNAANRITDDELVQQIAAAKKMKENLENQTADEIEAQINALLNSLNDANKNLNKILDKKELLASELQKTEALLKSLKPNSDYEEIKAAIQASLTAAKTTFDQTNPTPEKLQTALDNLKTANTANAETKKTLDQEHLDKVEEYQQIYNAAIDILTDPQILDTPERQVLLGLKTSELAAYLNPILYTKTDLTEKTKKIESSILNLQKESAKKRAAILLAEITNNDIYASLKEKLENEINKFESLPNDVTSQQTKQAITSLNKIIDEINLSKKNIDKDTVLSLQNNFDFIQKDVNDYLENDLADNNYADIKEFLDNIKNKLNSIVHPSNGTKPTIYQILDATKELKSSLENAKLSKEVLDLRLINSDVPPPQKYDPTKKTKKEIIDDYINLLNESIKNTNKIIAETSEKYPTESFPNDTTSKFPKSYKELNDLNNPEKTHARKYLTFLNTELKWAQEQIKDINAIEYKNLIGKINVYFVKRYNEIILNNLENIIERSRSVLRNFALSLNHNKYKDIISLIKTHLLTLPEETDKPQYMFNEKTTLLQLNQIQTNLNKLLNSLPGEVMKIDFISILDHDLLNFIPAIESFYKENINEDWTLKLNSAGIKKIKDKIDKTKIEVLKIPSENYILIKEKTSEYNNFKNEYFAAYTSAIQYYTSEALKQIQTEKMGGQAEEILNILETISNKKSSAVISNILKDNNYIKDVKENISTFDEWAKNIKENAINISLKILQTGSSAYQLFNSNLQLEIQVGELHISDAQKKLKDFISKIEDETNKFLDYYNSSHEKITLKKFLEDIQSKDSTKPNIYASYQNFLEIIQRNKNHQNLKNRIDIIDQLIKNDSIVRENLFSYAQEYFKNNMTDDFKQKARKWFIQNSMTSILGTYDESCSSNTHCFANVDRLEGSSQNSSLDKFNKLHSGSYAYLDKKTGFMKELIDPNSELYASNALNFMNDLNLLFLKEESIINSLKPNEECAHYAYALFVLLNKENPGDIDDNFKFVLSRKNFTPDWSKRNEFSDFIVADLFFAPAARREYLRNFGFYDLISYMLQGLIYAYQKKWKEVHPDQPLDTKYFIPKENQTIQLKEFQNLTIIQKASYVLDVFGSLTFLGNLGFKELTKKGKFWMYWNEPLAWGTKIKEAPELNKDTFNFQGIYLISEEEPKSKVMQLYKIKDQNISLFNNFIGGDGDSILNIKNVSPTTYVGTKQSNISIDLWIKNMFYNLIYTYQELYTAFLELNNSFIINNEYVNALLVVEKNGKPIRWTRIRNFENFKEMPIIFNDFVHFKK</sequence>
<proteinExistence type="predicted"/>